<organism evidence="1 2">
    <name type="scientific">Nonomuraea antimicrobica</name>
    <dbReference type="NCBI Taxonomy" id="561173"/>
    <lineage>
        <taxon>Bacteria</taxon>
        <taxon>Bacillati</taxon>
        <taxon>Actinomycetota</taxon>
        <taxon>Actinomycetes</taxon>
        <taxon>Streptosporangiales</taxon>
        <taxon>Streptosporangiaceae</taxon>
        <taxon>Nonomuraea</taxon>
    </lineage>
</organism>
<reference evidence="2" key="1">
    <citation type="journal article" date="2019" name="Int. J. Syst. Evol. Microbiol.">
        <title>The Global Catalogue of Microorganisms (GCM) 10K type strain sequencing project: providing services to taxonomists for standard genome sequencing and annotation.</title>
        <authorList>
            <consortium name="The Broad Institute Genomics Platform"/>
            <consortium name="The Broad Institute Genome Sequencing Center for Infectious Disease"/>
            <person name="Wu L."/>
            <person name="Ma J."/>
        </authorList>
    </citation>
    <scope>NUCLEOTIDE SEQUENCE [LARGE SCALE GENOMIC DNA]</scope>
    <source>
        <strain evidence="2">JCM 16904</strain>
    </source>
</reference>
<gene>
    <name evidence="1" type="ORF">GCM10022224_077310</name>
</gene>
<sequence length="819" mass="88015">MEDLGSSVLAALAAAGEQVDAGVVATWLGPAHADLVRPGPNRPTGCDLAHDGHGGVLRALAALLHRRLAAAVLGAHSTIADHYLTLWGGLENGLPALAAHPLLGDADGGYGLRHLVCHLLAAGRAEEVHRLLACEQPAGQGRPGVVNVWFDARHRAGQVDGYLRDLEAAAGAARRATDAAAGRNAPSLGLEMRYTLMRVCAEQADRPRRGVALMLLEAGLWDRVRALNDVRRLPGGERGRALLDMLPHLPEEQRPPVLHEVVVDAMAAVRGDPGVDSDLLSEVAALLSPQGMRRAVASVSGLESPQSRIMALAGLAPHLTAEAMCDALAVARTFQDEFYRAWALQELAPFLTAGPASEALRDVRAMPSSFSRDAALMALIPRLPENLRGGALAEVREFSPEALGQCWAEAIMLLPEHRRRAALARVVERAAPDGHVELLVEAAGVLPPGERDAVLAEALAVAHTITDRDVRERSLVSVAALLPAGARDQVVAGLLTSAQMLVDEDDRARLLIDAAELAAPEERVAPLTEAVALAGKTENATLLIRAAALLPADHPARNAALGQALEIRLQDVSYENYFAYGVLDELCPLLTDELMAMLVHAIQALERPGYLGRFLSARAEHLAGVALEAGLDAARSFTDPTHRALALTALSDRLPVRRKYEVLEEALTAARSARRCLDDIALRLPPERRRALLVEELSYWHDGFLDTWRQDRPDESARPVPFGFSPVPVGETWGLGEAVHAVLIRAQRAWRRGEGRAAVLALIRTALDRYRFVDAPDSPVLTAAARDLGGPGAEREYRLAIRDIDQWWSHPTTLGHAAE</sequence>
<proteinExistence type="predicted"/>
<name>A0ABP7D7N8_9ACTN</name>
<dbReference type="EMBL" id="BAAAZP010000160">
    <property type="protein sequence ID" value="GAA3699869.1"/>
    <property type="molecule type" value="Genomic_DNA"/>
</dbReference>
<keyword evidence="2" id="KW-1185">Reference proteome</keyword>
<evidence type="ECO:0008006" key="3">
    <source>
        <dbReference type="Google" id="ProtNLM"/>
    </source>
</evidence>
<accession>A0ABP7D7N8</accession>
<dbReference type="Proteomes" id="UP001500902">
    <property type="component" value="Unassembled WGS sequence"/>
</dbReference>
<comment type="caution">
    <text evidence="1">The sequence shown here is derived from an EMBL/GenBank/DDBJ whole genome shotgun (WGS) entry which is preliminary data.</text>
</comment>
<protein>
    <recommendedName>
        <fullName evidence="3">HEAT repeat-containing protein</fullName>
    </recommendedName>
</protein>
<evidence type="ECO:0000313" key="1">
    <source>
        <dbReference type="EMBL" id="GAA3699869.1"/>
    </source>
</evidence>
<evidence type="ECO:0000313" key="2">
    <source>
        <dbReference type="Proteomes" id="UP001500902"/>
    </source>
</evidence>